<evidence type="ECO:0000256" key="3">
    <source>
        <dbReference type="ARBA" id="ARBA00022448"/>
    </source>
</evidence>
<accession>A0A133XUD0</accession>
<dbReference type="STRING" id="87541.AWM71_06080"/>
<feature type="transmembrane region" description="Helical" evidence="8">
    <location>
        <begin position="330"/>
        <end position="360"/>
    </location>
</feature>
<feature type="transmembrane region" description="Helical" evidence="8">
    <location>
        <begin position="240"/>
        <end position="259"/>
    </location>
</feature>
<comment type="similarity">
    <text evidence="2">Belongs to the autoinducer-2 exporter (AI-2E) (TC 2.A.86) family.</text>
</comment>
<evidence type="ECO:0000256" key="2">
    <source>
        <dbReference type="ARBA" id="ARBA00009773"/>
    </source>
</evidence>
<evidence type="ECO:0000313" key="9">
    <source>
        <dbReference type="EMBL" id="KXB34545.1"/>
    </source>
</evidence>
<dbReference type="AlphaFoldDB" id="A0A133XUD0"/>
<protein>
    <recommendedName>
        <fullName evidence="11">AI-2E family transporter</fullName>
    </recommendedName>
</protein>
<evidence type="ECO:0000313" key="10">
    <source>
        <dbReference type="Proteomes" id="UP000070422"/>
    </source>
</evidence>
<dbReference type="PANTHER" id="PTHR21716">
    <property type="entry name" value="TRANSMEMBRANE PROTEIN"/>
    <property type="match status" value="1"/>
</dbReference>
<comment type="caution">
    <text evidence="9">The sequence shown here is derived from an EMBL/GenBank/DDBJ whole genome shotgun (WGS) entry which is preliminary data.</text>
</comment>
<dbReference type="RefSeq" id="WP_060937061.1">
    <property type="nucleotide sequence ID" value="NZ_JASOZP010000008.1"/>
</dbReference>
<evidence type="ECO:0008006" key="11">
    <source>
        <dbReference type="Google" id="ProtNLM"/>
    </source>
</evidence>
<evidence type="ECO:0000256" key="5">
    <source>
        <dbReference type="ARBA" id="ARBA00022692"/>
    </source>
</evidence>
<evidence type="ECO:0000256" key="8">
    <source>
        <dbReference type="SAM" id="Phobius"/>
    </source>
</evidence>
<sequence>MQIEKHWRHLLAVSIGLLLGWWSLNHLNLVGRSVHHAVEVVSPFLWGAGLSFILSIPVNSIEKRLNQLAWFQKRRGLLRALSILLAVMGIFCLLYFLIFLVLPDFQETIFSFVQLVPVTLSRFMGKVLSWIDRHPEWLISIQQMDIDLGSLVQQIVAWVQGTLTDFIGSIFSISYGVVTSLFNGFIAFVFAITMLAGKETLILQAKKCIYAWFSLPWANYLVNVGKESQRIFTKFVSGQVLEGAILGGLVFVGMLIFSFPHALTIAAISGAMGVIPIFGAFFAAAIGTLLIVVDSPTQALFFLLFLIVVQQFEGNVIYPKVVGSSVGLPGIWTLVAVTVGGAYFGLTGMLLSVPVFSLAYRLISATVNHRLQVKQLKGDLDQQNLNLF</sequence>
<evidence type="ECO:0000256" key="1">
    <source>
        <dbReference type="ARBA" id="ARBA00004651"/>
    </source>
</evidence>
<dbReference type="GO" id="GO:0005886">
    <property type="term" value="C:plasma membrane"/>
    <property type="evidence" value="ECO:0007669"/>
    <property type="project" value="UniProtKB-SubCell"/>
</dbReference>
<keyword evidence="5 8" id="KW-0812">Transmembrane</keyword>
<dbReference type="EMBL" id="LSCQ01000074">
    <property type="protein sequence ID" value="KXB34545.1"/>
    <property type="molecule type" value="Genomic_DNA"/>
</dbReference>
<feature type="transmembrane region" description="Helical" evidence="8">
    <location>
        <begin position="7"/>
        <end position="24"/>
    </location>
</feature>
<feature type="transmembrane region" description="Helical" evidence="8">
    <location>
        <begin position="44"/>
        <end position="61"/>
    </location>
</feature>
<dbReference type="PANTHER" id="PTHR21716:SF53">
    <property type="entry name" value="PERMEASE PERM-RELATED"/>
    <property type="match status" value="1"/>
</dbReference>
<dbReference type="InterPro" id="IPR002549">
    <property type="entry name" value="AI-2E-like"/>
</dbReference>
<reference evidence="9 10" key="1">
    <citation type="submission" date="2016-01" db="EMBL/GenBank/DDBJ databases">
        <authorList>
            <person name="Oliw E.H."/>
        </authorList>
    </citation>
    <scope>NUCLEOTIDE SEQUENCE [LARGE SCALE GENOMIC DNA]</scope>
    <source>
        <strain evidence="9 10">KA00635</strain>
    </source>
</reference>
<dbReference type="PATRIC" id="fig|87541.4.peg.1297"/>
<feature type="transmembrane region" description="Helical" evidence="8">
    <location>
        <begin position="173"/>
        <end position="197"/>
    </location>
</feature>
<keyword evidence="4" id="KW-1003">Cell membrane</keyword>
<dbReference type="OrthoDB" id="9793390at2"/>
<proteinExistence type="inferred from homology"/>
<dbReference type="GO" id="GO:0055085">
    <property type="term" value="P:transmembrane transport"/>
    <property type="evidence" value="ECO:0007669"/>
    <property type="project" value="TreeGrafter"/>
</dbReference>
<dbReference type="Proteomes" id="UP000070422">
    <property type="component" value="Unassembled WGS sequence"/>
</dbReference>
<feature type="transmembrane region" description="Helical" evidence="8">
    <location>
        <begin position="81"/>
        <end position="102"/>
    </location>
</feature>
<keyword evidence="6 8" id="KW-1133">Transmembrane helix</keyword>
<dbReference type="Pfam" id="PF01594">
    <property type="entry name" value="AI-2E_transport"/>
    <property type="match status" value="1"/>
</dbReference>
<comment type="subcellular location">
    <subcellularLocation>
        <location evidence="1">Cell membrane</location>
        <topology evidence="1">Multi-pass membrane protein</topology>
    </subcellularLocation>
</comment>
<evidence type="ECO:0000256" key="6">
    <source>
        <dbReference type="ARBA" id="ARBA00022989"/>
    </source>
</evidence>
<organism evidence="9 10">
    <name type="scientific">Aerococcus christensenii</name>
    <dbReference type="NCBI Taxonomy" id="87541"/>
    <lineage>
        <taxon>Bacteria</taxon>
        <taxon>Bacillati</taxon>
        <taxon>Bacillota</taxon>
        <taxon>Bacilli</taxon>
        <taxon>Lactobacillales</taxon>
        <taxon>Aerococcaceae</taxon>
        <taxon>Aerococcus</taxon>
    </lineage>
</organism>
<gene>
    <name evidence="9" type="ORF">HMPREF3187_01313</name>
</gene>
<evidence type="ECO:0000256" key="4">
    <source>
        <dbReference type="ARBA" id="ARBA00022475"/>
    </source>
</evidence>
<keyword evidence="3" id="KW-0813">Transport</keyword>
<feature type="transmembrane region" description="Helical" evidence="8">
    <location>
        <begin position="299"/>
        <end position="318"/>
    </location>
</feature>
<evidence type="ECO:0000256" key="7">
    <source>
        <dbReference type="ARBA" id="ARBA00023136"/>
    </source>
</evidence>
<feature type="transmembrane region" description="Helical" evidence="8">
    <location>
        <begin position="265"/>
        <end position="292"/>
    </location>
</feature>
<name>A0A133XUD0_9LACT</name>
<keyword evidence="7 8" id="KW-0472">Membrane</keyword>